<dbReference type="SUPFAM" id="SSF51735">
    <property type="entry name" value="NAD(P)-binding Rossmann-fold domains"/>
    <property type="match status" value="1"/>
</dbReference>
<protein>
    <submittedName>
        <fullName evidence="1">UDP-N-acetylglucosamine 4-epimerase</fullName>
        <ecNumber evidence="1">5.1.3.7</ecNumber>
    </submittedName>
</protein>
<gene>
    <name evidence="1" type="primary">wbgU_35</name>
    <name evidence="1" type="ORF">SDC9_170367</name>
</gene>
<dbReference type="GO" id="GO:0003974">
    <property type="term" value="F:UDP-N-acetylglucosamine 4-epimerase activity"/>
    <property type="evidence" value="ECO:0007669"/>
    <property type="project" value="UniProtKB-EC"/>
</dbReference>
<dbReference type="InterPro" id="IPR036291">
    <property type="entry name" value="NAD(P)-bd_dom_sf"/>
</dbReference>
<accession>A0A645GAH8</accession>
<name>A0A645GAH8_9ZZZZ</name>
<reference evidence="1" key="1">
    <citation type="submission" date="2019-08" db="EMBL/GenBank/DDBJ databases">
        <authorList>
            <person name="Kucharzyk K."/>
            <person name="Murdoch R.W."/>
            <person name="Higgins S."/>
            <person name="Loffler F."/>
        </authorList>
    </citation>
    <scope>NUCLEOTIDE SEQUENCE</scope>
</reference>
<comment type="caution">
    <text evidence="1">The sequence shown here is derived from an EMBL/GenBank/DDBJ whole genome shotgun (WGS) entry which is preliminary data.</text>
</comment>
<proteinExistence type="predicted"/>
<keyword evidence="1" id="KW-0413">Isomerase</keyword>
<dbReference type="AlphaFoldDB" id="A0A645GAH8"/>
<dbReference type="EC" id="5.1.3.7" evidence="1"/>
<dbReference type="Gene3D" id="3.90.25.10">
    <property type="entry name" value="UDP-galactose 4-epimerase, domain 1"/>
    <property type="match status" value="1"/>
</dbReference>
<sequence length="105" mass="11772">MENVVQANLLAATASQEGAWNRAYNVACGSRTTLNVLATLIRNEVGENKPEALKIEPRYEEFRKGDIRHSLADISQVKELLGYFPVFSLQDGLKKASTWYLRSTV</sequence>
<dbReference type="EMBL" id="VSSQ01071357">
    <property type="protein sequence ID" value="MPN22982.1"/>
    <property type="molecule type" value="Genomic_DNA"/>
</dbReference>
<evidence type="ECO:0000313" key="1">
    <source>
        <dbReference type="EMBL" id="MPN22982.1"/>
    </source>
</evidence>
<organism evidence="1">
    <name type="scientific">bioreactor metagenome</name>
    <dbReference type="NCBI Taxonomy" id="1076179"/>
    <lineage>
        <taxon>unclassified sequences</taxon>
        <taxon>metagenomes</taxon>
        <taxon>ecological metagenomes</taxon>
    </lineage>
</organism>